<reference evidence="1" key="1">
    <citation type="submission" date="2020-10" db="EMBL/GenBank/DDBJ databases">
        <title>Chromosome-scale genome assembly of the Allis shad, Alosa alosa.</title>
        <authorList>
            <person name="Margot Z."/>
            <person name="Christophe K."/>
            <person name="Cabau C."/>
            <person name="Louis A."/>
            <person name="Berthelot C."/>
            <person name="Parey E."/>
            <person name="Roest Crollius H."/>
            <person name="Montfort J."/>
            <person name="Robinson-Rechavi M."/>
            <person name="Bucao C."/>
            <person name="Bouchez O."/>
            <person name="Gislard M."/>
            <person name="Lluch J."/>
            <person name="Milhes M."/>
            <person name="Lampietro C."/>
            <person name="Lopez Roques C."/>
            <person name="Donnadieu C."/>
            <person name="Braasch I."/>
            <person name="Desvignes T."/>
            <person name="Postlethwait J."/>
            <person name="Bobe J."/>
            <person name="Guiguen Y."/>
        </authorList>
    </citation>
    <scope>NUCLEOTIDE SEQUENCE</scope>
    <source>
        <strain evidence="1">M-15738</strain>
        <tissue evidence="1">Blood</tissue>
    </source>
</reference>
<gene>
    <name evidence="1" type="ORF">AALO_G00037860</name>
</gene>
<accession>A0AAV6H7E7</accession>
<dbReference type="EMBL" id="JADWDJ010000003">
    <property type="protein sequence ID" value="KAG5283060.1"/>
    <property type="molecule type" value="Genomic_DNA"/>
</dbReference>
<organism evidence="1 2">
    <name type="scientific">Alosa alosa</name>
    <name type="common">allis shad</name>
    <dbReference type="NCBI Taxonomy" id="278164"/>
    <lineage>
        <taxon>Eukaryota</taxon>
        <taxon>Metazoa</taxon>
        <taxon>Chordata</taxon>
        <taxon>Craniata</taxon>
        <taxon>Vertebrata</taxon>
        <taxon>Euteleostomi</taxon>
        <taxon>Actinopterygii</taxon>
        <taxon>Neopterygii</taxon>
        <taxon>Teleostei</taxon>
        <taxon>Clupei</taxon>
        <taxon>Clupeiformes</taxon>
        <taxon>Clupeoidei</taxon>
        <taxon>Clupeidae</taxon>
        <taxon>Alosa</taxon>
    </lineage>
</organism>
<keyword evidence="2" id="KW-1185">Reference proteome</keyword>
<sequence>MIKPVAPSLKEKTKEFLLAINEVTGFMVEDTVKLKTPQTISKNCEYSNVQQYGRCYQYNHQYNITIGGVGVVSGEALIDLHLHHFTL</sequence>
<evidence type="ECO:0000313" key="1">
    <source>
        <dbReference type="EMBL" id="KAG5283060.1"/>
    </source>
</evidence>
<dbReference type="AlphaFoldDB" id="A0AAV6H7E7"/>
<protein>
    <submittedName>
        <fullName evidence="1">Uncharacterized protein</fullName>
    </submittedName>
</protein>
<proteinExistence type="predicted"/>
<evidence type="ECO:0000313" key="2">
    <source>
        <dbReference type="Proteomes" id="UP000823561"/>
    </source>
</evidence>
<name>A0AAV6H7E7_9TELE</name>
<comment type="caution">
    <text evidence="1">The sequence shown here is derived from an EMBL/GenBank/DDBJ whole genome shotgun (WGS) entry which is preliminary data.</text>
</comment>
<dbReference type="Proteomes" id="UP000823561">
    <property type="component" value="Chromosome 3"/>
</dbReference>